<evidence type="ECO:0000256" key="1">
    <source>
        <dbReference type="SAM" id="MobiDB-lite"/>
    </source>
</evidence>
<reference evidence="2 3" key="1">
    <citation type="submission" date="2023-02" db="EMBL/GenBank/DDBJ databases">
        <title>LHISI_Scaffold_Assembly.</title>
        <authorList>
            <person name="Stuart O.P."/>
            <person name="Cleave R."/>
            <person name="Magrath M.J.L."/>
            <person name="Mikheyev A.S."/>
        </authorList>
    </citation>
    <scope>NUCLEOTIDE SEQUENCE [LARGE SCALE GENOMIC DNA]</scope>
    <source>
        <strain evidence="2">Daus_M_001</strain>
        <tissue evidence="2">Leg muscle</tissue>
    </source>
</reference>
<feature type="compositionally biased region" description="Polar residues" evidence="1">
    <location>
        <begin position="142"/>
        <end position="155"/>
    </location>
</feature>
<dbReference type="CDD" id="cd00037">
    <property type="entry name" value="CLECT"/>
    <property type="match status" value="1"/>
</dbReference>
<organism evidence="2 3">
    <name type="scientific">Dryococelus australis</name>
    <dbReference type="NCBI Taxonomy" id="614101"/>
    <lineage>
        <taxon>Eukaryota</taxon>
        <taxon>Metazoa</taxon>
        <taxon>Ecdysozoa</taxon>
        <taxon>Arthropoda</taxon>
        <taxon>Hexapoda</taxon>
        <taxon>Insecta</taxon>
        <taxon>Pterygota</taxon>
        <taxon>Neoptera</taxon>
        <taxon>Polyneoptera</taxon>
        <taxon>Phasmatodea</taxon>
        <taxon>Verophasmatodea</taxon>
        <taxon>Anareolatae</taxon>
        <taxon>Phasmatidae</taxon>
        <taxon>Eurycanthinae</taxon>
        <taxon>Dryococelus</taxon>
    </lineage>
</organism>
<feature type="compositionally biased region" description="Basic and acidic residues" evidence="1">
    <location>
        <begin position="108"/>
        <end position="117"/>
    </location>
</feature>
<accession>A0ABQ9HVZ5</accession>
<sequence>MYLRLSGGLYANGVCRFSAVTYPSTDHARRCLTVAFTRPDRVDVVDRVAKITQDITDLTAKLADKDQKHYYGNTARLARRSVEALDVRVTAARIAPSLLDLRRNARTGKREISEKTRRPASSCGMIPTYENPGATRPGIEPGSSQEEASCLTAQTRGTRLKRNVVTLSNANKDLNSQLEDKDQKNSNTVHSTSSQRRCYDANSAPFLTAEAQSGSVYRCVMPLTARIPAAHAGNVHYLTKKAESDAVGLYPAQRVVNPPVLRLHGSIRDCGMNVQQVTWPNAGAPRTRRTPAFDEDVLRRTPYYITYTCLVHSSYLYSVPLFCTFVLSQIHQHLHPLGVARLAEVLTTLAGLHSAFKILCGVFSKTVYRSEFGQEDLVCLHFAIFSASAMEEVQRIYESNPFFWLTRNDTFISLAWQLSTIGVSPLSTLVFHIKATEGHPPLPRSFCHKILLGDISHFHHKTDYVCSIWRVITSDSNTGLITRRHAPNVINEVYCREVRRAFVERFADSDVKQLVSVQHPTHAQADLSRESEQANPCAMSRKKSTTCALLGRVLSPQHLETTEHGVPRSHHNTFLTAVKPCRLTGLKCILVLGPIHLQFKTFLLSVGYEHYPGFGFYKYFPQAQTWDAAAQNCRRWGSRLGIVNSRDEARVYATILVHHPLIEGAINKNYFHSGYKEVGNTRSFRTLDGLFPHVTIFFRKLCGGMVYAVHDRKIKHVTCAHVRPFSLASFPAAPGSVTKCVCARSTNASAVHCSKGRYKYRAERAATSCVWRRNLKVDPPAKSAGTPHGKASSRSSLRGVCRLTSGLVFRAVGSHFTAIAI</sequence>
<gene>
    <name evidence="2" type="ORF">PR048_008043</name>
</gene>
<evidence type="ECO:0000313" key="3">
    <source>
        <dbReference type="Proteomes" id="UP001159363"/>
    </source>
</evidence>
<dbReference type="Gene3D" id="3.10.100.10">
    <property type="entry name" value="Mannose-Binding Protein A, subunit A"/>
    <property type="match status" value="1"/>
</dbReference>
<feature type="region of interest" description="Disordered" evidence="1">
    <location>
        <begin position="171"/>
        <end position="196"/>
    </location>
</feature>
<dbReference type="SUPFAM" id="SSF56436">
    <property type="entry name" value="C-type lectin-like"/>
    <property type="match status" value="1"/>
</dbReference>
<evidence type="ECO:0008006" key="4">
    <source>
        <dbReference type="Google" id="ProtNLM"/>
    </source>
</evidence>
<dbReference type="Proteomes" id="UP001159363">
    <property type="component" value="Chromosome 3"/>
</dbReference>
<feature type="compositionally biased region" description="Polar residues" evidence="1">
    <location>
        <begin position="185"/>
        <end position="196"/>
    </location>
</feature>
<keyword evidence="3" id="KW-1185">Reference proteome</keyword>
<name>A0ABQ9HVZ5_9NEOP</name>
<dbReference type="InterPro" id="IPR016186">
    <property type="entry name" value="C-type_lectin-like/link_sf"/>
</dbReference>
<dbReference type="InterPro" id="IPR016187">
    <property type="entry name" value="CTDL_fold"/>
</dbReference>
<dbReference type="EMBL" id="JARBHB010000003">
    <property type="protein sequence ID" value="KAJ8888552.1"/>
    <property type="molecule type" value="Genomic_DNA"/>
</dbReference>
<evidence type="ECO:0000313" key="2">
    <source>
        <dbReference type="EMBL" id="KAJ8888552.1"/>
    </source>
</evidence>
<proteinExistence type="predicted"/>
<feature type="region of interest" description="Disordered" evidence="1">
    <location>
        <begin position="108"/>
        <end position="155"/>
    </location>
</feature>
<comment type="caution">
    <text evidence="2">The sequence shown here is derived from an EMBL/GenBank/DDBJ whole genome shotgun (WGS) entry which is preliminary data.</text>
</comment>
<protein>
    <recommendedName>
        <fullName evidence="4">C-type lectin domain-containing protein</fullName>
    </recommendedName>
</protein>